<feature type="domain" description="F-box" evidence="1">
    <location>
        <begin position="24"/>
        <end position="65"/>
    </location>
</feature>
<evidence type="ECO:0000259" key="1">
    <source>
        <dbReference type="SMART" id="SM00256"/>
    </source>
</evidence>
<evidence type="ECO:0000313" key="2">
    <source>
        <dbReference type="EMBL" id="CAD6262090.1"/>
    </source>
</evidence>
<organism evidence="2 3">
    <name type="scientific">Miscanthus lutarioriparius</name>
    <dbReference type="NCBI Taxonomy" id="422564"/>
    <lineage>
        <taxon>Eukaryota</taxon>
        <taxon>Viridiplantae</taxon>
        <taxon>Streptophyta</taxon>
        <taxon>Embryophyta</taxon>
        <taxon>Tracheophyta</taxon>
        <taxon>Spermatophyta</taxon>
        <taxon>Magnoliopsida</taxon>
        <taxon>Liliopsida</taxon>
        <taxon>Poales</taxon>
        <taxon>Poaceae</taxon>
        <taxon>PACMAD clade</taxon>
        <taxon>Panicoideae</taxon>
        <taxon>Andropogonodae</taxon>
        <taxon>Andropogoneae</taxon>
        <taxon>Saccharinae</taxon>
        <taxon>Miscanthus</taxon>
    </lineage>
</organism>
<gene>
    <name evidence="2" type="ORF">NCGR_LOCUS45470</name>
</gene>
<proteinExistence type="predicted"/>
<dbReference type="EMBL" id="CAJGYO010000012">
    <property type="protein sequence ID" value="CAD6262090.1"/>
    <property type="molecule type" value="Genomic_DNA"/>
</dbReference>
<dbReference type="PANTHER" id="PTHR31264">
    <property type="entry name" value="OS07G0554500 PROTEIN-RELATED"/>
    <property type="match status" value="1"/>
</dbReference>
<evidence type="ECO:0000313" key="3">
    <source>
        <dbReference type="Proteomes" id="UP000604825"/>
    </source>
</evidence>
<dbReference type="Proteomes" id="UP000604825">
    <property type="component" value="Unassembled WGS sequence"/>
</dbReference>
<keyword evidence="3" id="KW-1185">Reference proteome</keyword>
<dbReference type="InterPro" id="IPR001810">
    <property type="entry name" value="F-box_dom"/>
</dbReference>
<dbReference type="SUPFAM" id="SSF81383">
    <property type="entry name" value="F-box domain"/>
    <property type="match status" value="1"/>
</dbReference>
<name>A0A811QZU6_9POAL</name>
<reference evidence="2" key="1">
    <citation type="submission" date="2020-10" db="EMBL/GenBank/DDBJ databases">
        <authorList>
            <person name="Han B."/>
            <person name="Lu T."/>
            <person name="Zhao Q."/>
            <person name="Huang X."/>
            <person name="Zhao Y."/>
        </authorList>
    </citation>
    <scope>NUCLEOTIDE SEQUENCE</scope>
</reference>
<comment type="caution">
    <text evidence="2">The sequence shown here is derived from an EMBL/GenBank/DDBJ whole genome shotgun (WGS) entry which is preliminary data.</text>
</comment>
<accession>A0A811QZU6</accession>
<dbReference type="AlphaFoldDB" id="A0A811QZU6"/>
<protein>
    <recommendedName>
        <fullName evidence="1">F-box domain-containing protein</fullName>
    </recommendedName>
</protein>
<dbReference type="SMART" id="SM00256">
    <property type="entry name" value="FBOX"/>
    <property type="match status" value="1"/>
</dbReference>
<dbReference type="OrthoDB" id="685304at2759"/>
<dbReference type="InterPro" id="IPR036047">
    <property type="entry name" value="F-box-like_dom_sf"/>
</dbReference>
<sequence length="232" mass="26029">MASRAHPVLPCLDAMEPERQPPALVSELLEEIFLRVASSVDLARASAACVSFRRLIADHSFLRRYRSIHPPLLLGFFCIVDLPPGHDEREIVIVESGESKVAMFSLSYEGTSVDYYTFSQNGSEKSHEWHMMRTIPLPAHYTIMCYIGCYPAEGYILIECVQDGEGPYYSTVFSLEVKSFNIERVRGTSHNGLAYPYFGFPPSMSPRRIQGYGEFRYSGSGPYICSLPTSSA</sequence>
<dbReference type="PANTHER" id="PTHR31264:SF3">
    <property type="entry name" value="OS07G0554100 PROTEIN"/>
    <property type="match status" value="1"/>
</dbReference>